<evidence type="ECO:0000313" key="3">
    <source>
        <dbReference type="EMBL" id="RCS25830.1"/>
    </source>
</evidence>
<keyword evidence="4" id="KW-1185">Reference proteome</keyword>
<evidence type="ECO:0000313" key="4">
    <source>
        <dbReference type="Proteomes" id="UP000253420"/>
    </source>
</evidence>
<dbReference type="RefSeq" id="WP_114438921.1">
    <property type="nucleotide sequence ID" value="NZ_QOZG01000001.1"/>
</dbReference>
<dbReference type="OrthoDB" id="8115844at2"/>
<name>A0A368KCM0_9HYPH</name>
<feature type="region of interest" description="Disordered" evidence="2">
    <location>
        <begin position="1"/>
        <end position="25"/>
    </location>
</feature>
<sequence>MPNLTFPAAAEGLPNASNSENDPRNPHRLTFLRKLLVSCSAPAAKMPCQILKKESVMNQHVNRRSLLAASVASTVAAGVVTADAAAAPRENPELIALAAEFPSFVEAYQVARRADKDMRAKWKQASPLAPDELTVCGSARPQDNSQHPGEAECDVWGMDLLRPGEEHPRRIVVGAWRVNCDLSDARRHKRRAKKDGSVADFLHYEEEERRLKKLLKIAETYEKKYSQVRADARAEEGRFSPVWTKAREALGNRISAIMDAPDWTVEGLIIKAEVLAEWDRVCQGVDRPISMIKKDWHGQIAASILRHAKGGTA</sequence>
<dbReference type="Proteomes" id="UP000253420">
    <property type="component" value="Unassembled WGS sequence"/>
</dbReference>
<dbReference type="EMBL" id="QOZG01000001">
    <property type="protein sequence ID" value="RCS25830.1"/>
    <property type="molecule type" value="Genomic_DNA"/>
</dbReference>
<feature type="coiled-coil region" evidence="1">
    <location>
        <begin position="204"/>
        <end position="231"/>
    </location>
</feature>
<gene>
    <name evidence="3" type="ORF">DUT91_03460</name>
</gene>
<evidence type="ECO:0000256" key="2">
    <source>
        <dbReference type="SAM" id="MobiDB-lite"/>
    </source>
</evidence>
<protein>
    <submittedName>
        <fullName evidence="3">Uncharacterized protein</fullName>
    </submittedName>
</protein>
<comment type="caution">
    <text evidence="3">The sequence shown here is derived from an EMBL/GenBank/DDBJ whole genome shotgun (WGS) entry which is preliminary data.</text>
</comment>
<keyword evidence="1" id="KW-0175">Coiled coil</keyword>
<organism evidence="3 4">
    <name type="scientific">Phyllobacterium salinisoli</name>
    <dbReference type="NCBI Taxonomy" id="1899321"/>
    <lineage>
        <taxon>Bacteria</taxon>
        <taxon>Pseudomonadati</taxon>
        <taxon>Pseudomonadota</taxon>
        <taxon>Alphaproteobacteria</taxon>
        <taxon>Hyphomicrobiales</taxon>
        <taxon>Phyllobacteriaceae</taxon>
        <taxon>Phyllobacterium</taxon>
    </lineage>
</organism>
<proteinExistence type="predicted"/>
<reference evidence="3 4" key="1">
    <citation type="submission" date="2018-07" db="EMBL/GenBank/DDBJ databases">
        <title>The draft genome of Phyllobacterium salinisoli.</title>
        <authorList>
            <person name="Liu L."/>
            <person name="Li L."/>
            <person name="Zhang X."/>
            <person name="Liang L."/>
        </authorList>
    </citation>
    <scope>NUCLEOTIDE SEQUENCE [LARGE SCALE GENOMIC DNA]</scope>
    <source>
        <strain evidence="3 4">LLAN61</strain>
    </source>
</reference>
<evidence type="ECO:0000256" key="1">
    <source>
        <dbReference type="SAM" id="Coils"/>
    </source>
</evidence>
<dbReference type="AlphaFoldDB" id="A0A368KCM0"/>
<accession>A0A368KCM0</accession>